<dbReference type="EMBL" id="JBHMFI010000001">
    <property type="protein sequence ID" value="MFB9071916.1"/>
    <property type="molecule type" value="Genomic_DNA"/>
</dbReference>
<evidence type="ECO:0000313" key="2">
    <source>
        <dbReference type="Proteomes" id="UP001589575"/>
    </source>
</evidence>
<protein>
    <submittedName>
        <fullName evidence="1">Uncharacterized protein</fullName>
    </submittedName>
</protein>
<accession>A0ABV5FYZ9</accession>
<sequence>MVITTQTMLPASTPARDDVMDRISHRMVDDGIVRDQGRNRRNRRDVITGA</sequence>
<name>A0ABV5FYZ9_9MICC</name>
<reference evidence="1 2" key="1">
    <citation type="submission" date="2024-09" db="EMBL/GenBank/DDBJ databases">
        <authorList>
            <person name="Sun Q."/>
            <person name="Mori K."/>
        </authorList>
    </citation>
    <scope>NUCLEOTIDE SEQUENCE [LARGE SCALE GENOMIC DNA]</scope>
    <source>
        <strain evidence="1 2">CCM 7609</strain>
    </source>
</reference>
<keyword evidence="2" id="KW-1185">Reference proteome</keyword>
<proteinExistence type="predicted"/>
<gene>
    <name evidence="1" type="ORF">ACFFX0_12165</name>
</gene>
<comment type="caution">
    <text evidence="1">The sequence shown here is derived from an EMBL/GenBank/DDBJ whole genome shotgun (WGS) entry which is preliminary data.</text>
</comment>
<dbReference type="Proteomes" id="UP001589575">
    <property type="component" value="Unassembled WGS sequence"/>
</dbReference>
<organism evidence="1 2">
    <name type="scientific">Citricoccus parietis</name>
    <dbReference type="NCBI Taxonomy" id="592307"/>
    <lineage>
        <taxon>Bacteria</taxon>
        <taxon>Bacillati</taxon>
        <taxon>Actinomycetota</taxon>
        <taxon>Actinomycetes</taxon>
        <taxon>Micrococcales</taxon>
        <taxon>Micrococcaceae</taxon>
        <taxon>Citricoccus</taxon>
    </lineage>
</organism>
<evidence type="ECO:0000313" key="1">
    <source>
        <dbReference type="EMBL" id="MFB9071916.1"/>
    </source>
</evidence>